<gene>
    <name evidence="2" type="ORF">P5673_012674</name>
</gene>
<reference evidence="2" key="2">
    <citation type="journal article" date="2023" name="Science">
        <title>Genomic signatures of disease resistance in endangered staghorn corals.</title>
        <authorList>
            <person name="Vollmer S.V."/>
            <person name="Selwyn J.D."/>
            <person name="Despard B.A."/>
            <person name="Roesel C.L."/>
        </authorList>
    </citation>
    <scope>NUCLEOTIDE SEQUENCE</scope>
    <source>
        <strain evidence="2">K2</strain>
    </source>
</reference>
<proteinExistence type="predicted"/>
<accession>A0AAD9QM66</accession>
<evidence type="ECO:0000313" key="3">
    <source>
        <dbReference type="Proteomes" id="UP001249851"/>
    </source>
</evidence>
<evidence type="ECO:0000313" key="2">
    <source>
        <dbReference type="EMBL" id="KAK2563694.1"/>
    </source>
</evidence>
<feature type="region of interest" description="Disordered" evidence="1">
    <location>
        <begin position="191"/>
        <end position="212"/>
    </location>
</feature>
<evidence type="ECO:0000256" key="1">
    <source>
        <dbReference type="SAM" id="MobiDB-lite"/>
    </source>
</evidence>
<organism evidence="2 3">
    <name type="scientific">Acropora cervicornis</name>
    <name type="common">Staghorn coral</name>
    <dbReference type="NCBI Taxonomy" id="6130"/>
    <lineage>
        <taxon>Eukaryota</taxon>
        <taxon>Metazoa</taxon>
        <taxon>Cnidaria</taxon>
        <taxon>Anthozoa</taxon>
        <taxon>Hexacorallia</taxon>
        <taxon>Scleractinia</taxon>
        <taxon>Astrocoeniina</taxon>
        <taxon>Acroporidae</taxon>
        <taxon>Acropora</taxon>
    </lineage>
</organism>
<dbReference type="AlphaFoldDB" id="A0AAD9QM66"/>
<comment type="caution">
    <text evidence="2">The sequence shown here is derived from an EMBL/GenBank/DDBJ whole genome shotgun (WGS) entry which is preliminary data.</text>
</comment>
<dbReference type="Proteomes" id="UP001249851">
    <property type="component" value="Unassembled WGS sequence"/>
</dbReference>
<name>A0AAD9QM66_ACRCE</name>
<keyword evidence="3" id="KW-1185">Reference proteome</keyword>
<reference evidence="2" key="1">
    <citation type="journal article" date="2023" name="G3 (Bethesda)">
        <title>Whole genome assembly and annotation of the endangered Caribbean coral Acropora cervicornis.</title>
        <authorList>
            <person name="Selwyn J.D."/>
            <person name="Vollmer S.V."/>
        </authorList>
    </citation>
    <scope>NUCLEOTIDE SEQUENCE</scope>
    <source>
        <strain evidence="2">K2</strain>
    </source>
</reference>
<protein>
    <submittedName>
        <fullName evidence="2">Uncharacterized protein</fullName>
    </submittedName>
</protein>
<dbReference type="EMBL" id="JARQWQ010000024">
    <property type="protein sequence ID" value="KAK2563694.1"/>
    <property type="molecule type" value="Genomic_DNA"/>
</dbReference>
<sequence>MLVENDDLHLATVLERDDCKDHSNSIVVGRNYLRIDLAFLSVDLSISTVLITATEKIIKPDALVARFAAARWFFSGFLLDLEGVSVEEDSDLKGLVTGTVEAFDCLHYAIYTWLAIVKTTLADFHLCLAVSSCSVNGVLEDPLRGCRGRLDIGWFDILTLSGNFTYYYAGMMFDADSSLLCSKLCRHNVDNPRSRTQTEDSPKKLYDRIGPS</sequence>